<sequence length="406" mass="46654">MALTESKQIVFIFPNPLHDAFPWPIPPALSQDFATMAREYRTGIYTYLETSFLPNSPLTDRAFVVFDRYAPRLYQEKRWKNYQVTEMGDMNDGTHILRQAGITASALYLDSETLNIRNSQKDAMIAAALMHDLGELTTGDITHEIKEKGDRAAYDRAEARAVMEMIDGVDFGEEDGIARRLKEIYLRITTSLSEGDIAGLLGDKESVFEEEMNWSQLKKMFKLYERYGFLITAHQQWPFPIDGVIRNLTKEEEAKLINWNRVELEAALAKGDAVSDRVRAAVLMKNVLLNQWPHIEKAADVEGTPSARIFFDHPYLQSMILTADRLMQLNLPNLHTYYNADGIEFMARVGETIFPVCKRYFYQTVEDYYADGSLDPDYEYYAFIRGECITGKDYLEICEKAKLLLN</sequence>
<accession>A0A1F7H356</accession>
<reference evidence="1 2" key="1">
    <citation type="journal article" date="2016" name="Nat. Commun.">
        <title>Thousands of microbial genomes shed light on interconnected biogeochemical processes in an aquifer system.</title>
        <authorList>
            <person name="Anantharaman K."/>
            <person name="Brown C.T."/>
            <person name="Hug L.A."/>
            <person name="Sharon I."/>
            <person name="Castelle C.J."/>
            <person name="Probst A.J."/>
            <person name="Thomas B.C."/>
            <person name="Singh A."/>
            <person name="Wilkins M.J."/>
            <person name="Karaoz U."/>
            <person name="Brodie E.L."/>
            <person name="Williams K.H."/>
            <person name="Hubbard S.S."/>
            <person name="Banfield J.F."/>
        </authorList>
    </citation>
    <scope>NUCLEOTIDE SEQUENCE [LARGE SCALE GENOMIC DNA]</scope>
</reference>
<dbReference type="Proteomes" id="UP000177913">
    <property type="component" value="Unassembled WGS sequence"/>
</dbReference>
<comment type="caution">
    <text evidence="1">The sequence shown here is derived from an EMBL/GenBank/DDBJ whole genome shotgun (WGS) entry which is preliminary data.</text>
</comment>
<name>A0A1F7H356_9BACT</name>
<gene>
    <name evidence="1" type="ORF">A3C25_00610</name>
</gene>
<evidence type="ECO:0000313" key="2">
    <source>
        <dbReference type="Proteomes" id="UP000177913"/>
    </source>
</evidence>
<evidence type="ECO:0000313" key="1">
    <source>
        <dbReference type="EMBL" id="OGK25306.1"/>
    </source>
</evidence>
<dbReference type="EMBL" id="MFZO01000013">
    <property type="protein sequence ID" value="OGK25306.1"/>
    <property type="molecule type" value="Genomic_DNA"/>
</dbReference>
<dbReference type="SUPFAM" id="SSF109604">
    <property type="entry name" value="HD-domain/PDEase-like"/>
    <property type="match status" value="1"/>
</dbReference>
<evidence type="ECO:0008006" key="3">
    <source>
        <dbReference type="Google" id="ProtNLM"/>
    </source>
</evidence>
<protein>
    <recommendedName>
        <fullName evidence="3">HD domain-containing protein</fullName>
    </recommendedName>
</protein>
<dbReference type="Gene3D" id="1.10.3210.10">
    <property type="entry name" value="Hypothetical protein af1432"/>
    <property type="match status" value="1"/>
</dbReference>
<dbReference type="AlphaFoldDB" id="A0A1F7H356"/>
<proteinExistence type="predicted"/>
<dbReference type="Pfam" id="PF12917">
    <property type="entry name" value="YfbR-like"/>
    <property type="match status" value="1"/>
</dbReference>
<organism evidence="1 2">
    <name type="scientific">Candidatus Roizmanbacteria bacterium RIFCSPHIGHO2_02_FULL_38_11</name>
    <dbReference type="NCBI Taxonomy" id="1802039"/>
    <lineage>
        <taxon>Bacteria</taxon>
        <taxon>Candidatus Roizmaniibacteriota</taxon>
    </lineage>
</organism>